<evidence type="ECO:0000313" key="2">
    <source>
        <dbReference type="Proteomes" id="UP000565628"/>
    </source>
</evidence>
<sequence>MKKWLAIGIVLPFILSGCSDEKTESSKSNHLEALPASQKYGKLATSQTALEKDSPIIVTVIKQNQENETMSAVSIQKIHKDTTQKLNINDQIAVLESDGTDVQLNGKPIPQDYYKKMEAGKSYCLYIRPSTSGNNYVLTNDFLSKYPTAKVAHEELLNNHDSSEISTYETLYYTIYDNLLEKNKPIQDANFDNPK</sequence>
<dbReference type="PROSITE" id="PS51257">
    <property type="entry name" value="PROKAR_LIPOPROTEIN"/>
    <property type="match status" value="1"/>
</dbReference>
<evidence type="ECO:0000313" key="1">
    <source>
        <dbReference type="EMBL" id="MBC2311839.1"/>
    </source>
</evidence>
<name>A0A7X0ZWI7_9LIST</name>
<comment type="caution">
    <text evidence="1">The sequence shown here is derived from an EMBL/GenBank/DDBJ whole genome shotgun (WGS) entry which is preliminary data.</text>
</comment>
<proteinExistence type="predicted"/>
<gene>
    <name evidence="1" type="ORF">HCJ81_13170</name>
</gene>
<reference evidence="1 2" key="1">
    <citation type="submission" date="2020-03" db="EMBL/GenBank/DDBJ databases">
        <title>Soil Listeria distribution.</title>
        <authorList>
            <person name="Liao J."/>
            <person name="Wiedmann M."/>
        </authorList>
    </citation>
    <scope>NUCLEOTIDE SEQUENCE [LARGE SCALE GENOMIC DNA]</scope>
    <source>
        <strain evidence="1 2">FSL L7-0039</strain>
    </source>
</reference>
<dbReference type="RefSeq" id="WP_185642234.1">
    <property type="nucleotide sequence ID" value="NZ_JAASWV010000019.1"/>
</dbReference>
<dbReference type="Proteomes" id="UP000565628">
    <property type="component" value="Unassembled WGS sequence"/>
</dbReference>
<dbReference type="EMBL" id="JAASWV010000019">
    <property type="protein sequence ID" value="MBC2311839.1"/>
    <property type="molecule type" value="Genomic_DNA"/>
</dbReference>
<evidence type="ECO:0008006" key="3">
    <source>
        <dbReference type="Google" id="ProtNLM"/>
    </source>
</evidence>
<accession>A0A7X0ZWI7</accession>
<organism evidence="1 2">
    <name type="scientific">Listeria booriae</name>
    <dbReference type="NCBI Taxonomy" id="1552123"/>
    <lineage>
        <taxon>Bacteria</taxon>
        <taxon>Bacillati</taxon>
        <taxon>Bacillota</taxon>
        <taxon>Bacilli</taxon>
        <taxon>Bacillales</taxon>
        <taxon>Listeriaceae</taxon>
        <taxon>Listeria</taxon>
    </lineage>
</organism>
<dbReference type="AlphaFoldDB" id="A0A7X0ZWI7"/>
<protein>
    <recommendedName>
        <fullName evidence="3">Lipoprotein</fullName>
    </recommendedName>
</protein>